<evidence type="ECO:0000259" key="7">
    <source>
        <dbReference type="Pfam" id="PF17917"/>
    </source>
</evidence>
<dbReference type="SUPFAM" id="SSF56672">
    <property type="entry name" value="DNA/RNA polymerases"/>
    <property type="match status" value="1"/>
</dbReference>
<keyword evidence="6" id="KW-0695">RNA-directed DNA polymerase</keyword>
<keyword evidence="2" id="KW-0548">Nucleotidyltransferase</keyword>
<dbReference type="OrthoDB" id="415724at2759"/>
<evidence type="ECO:0000256" key="1">
    <source>
        <dbReference type="ARBA" id="ARBA00022679"/>
    </source>
</evidence>
<evidence type="ECO:0000256" key="6">
    <source>
        <dbReference type="ARBA" id="ARBA00022918"/>
    </source>
</evidence>
<keyword evidence="5" id="KW-0378">Hydrolase</keyword>
<dbReference type="PANTHER" id="PTHR34072">
    <property type="entry name" value="ENZYMATIC POLYPROTEIN-RELATED"/>
    <property type="match status" value="1"/>
</dbReference>
<sequence>MFTLLKKQNKCNLKIHFDKEQLKNFKELKRRLCELPDFIQPMHLRTDASKFAVGGVLFQWWMVLNAQSPFWIYCLEKSPIVETDHKCLEGLFTQKMANCRLARWYDILGEYQPIFSYLPGAKNGIADALRRKSDLQILP</sequence>
<proteinExistence type="predicted"/>
<gene>
    <name evidence="8" type="ORF">PHMEG_00017592</name>
</gene>
<keyword evidence="3" id="KW-0540">Nuclease</keyword>
<organism evidence="8 9">
    <name type="scientific">Phytophthora megakarya</name>
    <dbReference type="NCBI Taxonomy" id="4795"/>
    <lineage>
        <taxon>Eukaryota</taxon>
        <taxon>Sar</taxon>
        <taxon>Stramenopiles</taxon>
        <taxon>Oomycota</taxon>
        <taxon>Peronosporomycetes</taxon>
        <taxon>Peronosporales</taxon>
        <taxon>Peronosporaceae</taxon>
        <taxon>Phytophthora</taxon>
    </lineage>
</organism>
<reference evidence="9" key="1">
    <citation type="submission" date="2017-03" db="EMBL/GenBank/DDBJ databases">
        <title>Phytopthora megakarya and P. palmivora, two closely related causual agents of cacao black pod achieved similar genome size and gene model numbers by different mechanisms.</title>
        <authorList>
            <person name="Ali S."/>
            <person name="Shao J."/>
            <person name="Larry D.J."/>
            <person name="Kronmiller B."/>
            <person name="Shen D."/>
            <person name="Strem M.D."/>
            <person name="Melnick R.L."/>
            <person name="Guiltinan M.J."/>
            <person name="Tyler B.M."/>
            <person name="Meinhardt L.W."/>
            <person name="Bailey B.A."/>
        </authorList>
    </citation>
    <scope>NUCLEOTIDE SEQUENCE [LARGE SCALE GENOMIC DNA]</scope>
    <source>
        <strain evidence="9">zdho120</strain>
    </source>
</reference>
<evidence type="ECO:0000313" key="9">
    <source>
        <dbReference type="Proteomes" id="UP000198211"/>
    </source>
</evidence>
<dbReference type="AlphaFoldDB" id="A0A225VWF2"/>
<dbReference type="GO" id="GO:0016787">
    <property type="term" value="F:hydrolase activity"/>
    <property type="evidence" value="ECO:0007669"/>
    <property type="project" value="UniProtKB-KW"/>
</dbReference>
<accession>A0A225VWF2</accession>
<protein>
    <submittedName>
        <fullName evidence="8">DNA/RNA polymerase</fullName>
    </submittedName>
</protein>
<keyword evidence="9" id="KW-1185">Reference proteome</keyword>
<dbReference type="PANTHER" id="PTHR34072:SF52">
    <property type="entry name" value="RIBONUCLEASE H"/>
    <property type="match status" value="1"/>
</dbReference>
<name>A0A225VWF2_9STRA</name>
<keyword evidence="1" id="KW-0808">Transferase</keyword>
<dbReference type="EMBL" id="NBNE01002701">
    <property type="protein sequence ID" value="OWZ09665.1"/>
    <property type="molecule type" value="Genomic_DNA"/>
</dbReference>
<dbReference type="Pfam" id="PF17917">
    <property type="entry name" value="RT_RNaseH"/>
    <property type="match status" value="1"/>
</dbReference>
<dbReference type="InterPro" id="IPR043502">
    <property type="entry name" value="DNA/RNA_pol_sf"/>
</dbReference>
<dbReference type="InterPro" id="IPR041373">
    <property type="entry name" value="RT_RNaseH"/>
</dbReference>
<dbReference type="GO" id="GO:0003964">
    <property type="term" value="F:RNA-directed DNA polymerase activity"/>
    <property type="evidence" value="ECO:0007669"/>
    <property type="project" value="UniProtKB-KW"/>
</dbReference>
<evidence type="ECO:0000313" key="8">
    <source>
        <dbReference type="EMBL" id="OWZ09665.1"/>
    </source>
</evidence>
<evidence type="ECO:0000256" key="2">
    <source>
        <dbReference type="ARBA" id="ARBA00022695"/>
    </source>
</evidence>
<evidence type="ECO:0000256" key="3">
    <source>
        <dbReference type="ARBA" id="ARBA00022722"/>
    </source>
</evidence>
<dbReference type="Proteomes" id="UP000198211">
    <property type="component" value="Unassembled WGS sequence"/>
</dbReference>
<evidence type="ECO:0000256" key="5">
    <source>
        <dbReference type="ARBA" id="ARBA00022801"/>
    </source>
</evidence>
<evidence type="ECO:0000256" key="4">
    <source>
        <dbReference type="ARBA" id="ARBA00022759"/>
    </source>
</evidence>
<comment type="caution">
    <text evidence="8">The sequence shown here is derived from an EMBL/GenBank/DDBJ whole genome shotgun (WGS) entry which is preliminary data.</text>
</comment>
<feature type="domain" description="Reverse transcriptase RNase H-like" evidence="7">
    <location>
        <begin position="70"/>
        <end position="111"/>
    </location>
</feature>
<dbReference type="GO" id="GO:0004519">
    <property type="term" value="F:endonuclease activity"/>
    <property type="evidence" value="ECO:0007669"/>
    <property type="project" value="UniProtKB-KW"/>
</dbReference>
<keyword evidence="4" id="KW-0255">Endonuclease</keyword>